<evidence type="ECO:0000256" key="1">
    <source>
        <dbReference type="SAM" id="MobiDB-lite"/>
    </source>
</evidence>
<dbReference type="Proteomes" id="UP000299102">
    <property type="component" value="Unassembled WGS sequence"/>
</dbReference>
<accession>A0A4C1UQW5</accession>
<dbReference type="AlphaFoldDB" id="A0A4C1UQW5"/>
<feature type="compositionally biased region" description="Polar residues" evidence="1">
    <location>
        <begin position="86"/>
        <end position="102"/>
    </location>
</feature>
<feature type="compositionally biased region" description="Basic and acidic residues" evidence="1">
    <location>
        <begin position="103"/>
        <end position="115"/>
    </location>
</feature>
<evidence type="ECO:0000313" key="2">
    <source>
        <dbReference type="EMBL" id="GBP28372.1"/>
    </source>
</evidence>
<sequence>MSSKHAAPSVQYFLGQWQYRIAHQKVVAHLSKQPPPAPLAPRAEWRDRKQRVFAGVFRRPFDAARAAPRLSCDRVDKLERQDKNRYTNYEQDSNHGQRTNNNGEKRKCSERRVSDEIGLGSEPIEISSIWDT</sequence>
<gene>
    <name evidence="2" type="ORF">EVAR_102942_1</name>
</gene>
<evidence type="ECO:0000313" key="3">
    <source>
        <dbReference type="Proteomes" id="UP000299102"/>
    </source>
</evidence>
<comment type="caution">
    <text evidence="2">The sequence shown here is derived from an EMBL/GenBank/DDBJ whole genome shotgun (WGS) entry which is preliminary data.</text>
</comment>
<feature type="compositionally biased region" description="Basic and acidic residues" evidence="1">
    <location>
        <begin position="76"/>
        <end position="85"/>
    </location>
</feature>
<organism evidence="2 3">
    <name type="scientific">Eumeta variegata</name>
    <name type="common">Bagworm moth</name>
    <name type="synonym">Eumeta japonica</name>
    <dbReference type="NCBI Taxonomy" id="151549"/>
    <lineage>
        <taxon>Eukaryota</taxon>
        <taxon>Metazoa</taxon>
        <taxon>Ecdysozoa</taxon>
        <taxon>Arthropoda</taxon>
        <taxon>Hexapoda</taxon>
        <taxon>Insecta</taxon>
        <taxon>Pterygota</taxon>
        <taxon>Neoptera</taxon>
        <taxon>Endopterygota</taxon>
        <taxon>Lepidoptera</taxon>
        <taxon>Glossata</taxon>
        <taxon>Ditrysia</taxon>
        <taxon>Tineoidea</taxon>
        <taxon>Psychidae</taxon>
        <taxon>Oiketicinae</taxon>
        <taxon>Eumeta</taxon>
    </lineage>
</organism>
<reference evidence="2 3" key="1">
    <citation type="journal article" date="2019" name="Commun. Biol.">
        <title>The bagworm genome reveals a unique fibroin gene that provides high tensile strength.</title>
        <authorList>
            <person name="Kono N."/>
            <person name="Nakamura H."/>
            <person name="Ohtoshi R."/>
            <person name="Tomita M."/>
            <person name="Numata K."/>
            <person name="Arakawa K."/>
        </authorList>
    </citation>
    <scope>NUCLEOTIDE SEQUENCE [LARGE SCALE GENOMIC DNA]</scope>
</reference>
<dbReference type="EMBL" id="BGZK01000206">
    <property type="protein sequence ID" value="GBP28372.1"/>
    <property type="molecule type" value="Genomic_DNA"/>
</dbReference>
<keyword evidence="3" id="KW-1185">Reference proteome</keyword>
<proteinExistence type="predicted"/>
<feature type="region of interest" description="Disordered" evidence="1">
    <location>
        <begin position="76"/>
        <end position="116"/>
    </location>
</feature>
<protein>
    <submittedName>
        <fullName evidence="2">Uncharacterized protein</fullName>
    </submittedName>
</protein>
<name>A0A4C1UQW5_EUMVA</name>